<feature type="compositionally biased region" description="Polar residues" evidence="1">
    <location>
        <begin position="73"/>
        <end position="82"/>
    </location>
</feature>
<evidence type="ECO:0000256" key="1">
    <source>
        <dbReference type="SAM" id="MobiDB-lite"/>
    </source>
</evidence>
<gene>
    <name evidence="2" type="ORF">Q5P01_000323</name>
</gene>
<dbReference type="Proteomes" id="UP001187415">
    <property type="component" value="Unassembled WGS sequence"/>
</dbReference>
<feature type="compositionally biased region" description="Basic and acidic residues" evidence="1">
    <location>
        <begin position="98"/>
        <end position="117"/>
    </location>
</feature>
<feature type="region of interest" description="Disordered" evidence="1">
    <location>
        <begin position="699"/>
        <end position="736"/>
    </location>
</feature>
<feature type="region of interest" description="Disordered" evidence="1">
    <location>
        <begin position="237"/>
        <end position="262"/>
    </location>
</feature>
<feature type="region of interest" description="Disordered" evidence="1">
    <location>
        <begin position="399"/>
        <end position="528"/>
    </location>
</feature>
<dbReference type="AlphaFoldDB" id="A0AA88IGZ1"/>
<accession>A0AA88IGZ1</accession>
<feature type="region of interest" description="Disordered" evidence="1">
    <location>
        <begin position="27"/>
        <end position="168"/>
    </location>
</feature>
<proteinExistence type="predicted"/>
<evidence type="ECO:0000313" key="3">
    <source>
        <dbReference type="Proteomes" id="UP001187415"/>
    </source>
</evidence>
<evidence type="ECO:0000313" key="2">
    <source>
        <dbReference type="EMBL" id="KAK2814524.1"/>
    </source>
</evidence>
<dbReference type="EMBL" id="JAUPFM010000039">
    <property type="protein sequence ID" value="KAK2814524.1"/>
    <property type="molecule type" value="Genomic_DNA"/>
</dbReference>
<sequence>MLSRKYDIAHHYALFDRALGLYYSSEARSAPPGEKEVTDPGGWLDRSAEEHAALHGTPLVGSDHARFLGGTTPGSRCRQTPSGDDEPTGGSSSSDGNGRGDEQAGPSEKGRGGERGGGRSAEVAPRAETDRDRAGEHPPMTERTRATKEGEDGGKELGEKDAPLSRAVSAKPAPCGNYTYHEFNNLAGTLTDGPGFAFSRVHRPYERRGELQRLGELLPEPHFAPRGPFACTRAVGLDQPRPAHGGPRGPGHRQGGAQVHGHLQGSPEYLARNSAREPSDAPCYNEVFLPGRPVSRLNLDVDLKCCLGCSARFSSGADRSTKTRIPALVSSASRHSGVPAEIGEGEAQRARGGPAISRTWETRWALLEEIEKTPSGTLCSHPAEARAGRAVRAERLDAEGAARPLSSAAEAREPDRTARGAIGGQGPALLRKRGGRRIVGKRDLPSIRGYAQRSTTPRTALRGPAPVRGSILQPHHLGRDAAEIASRDRRKRDPRRLAFASPTRGRKGTGPGSSAGGERGSETGRAMGVPVTVRKSGSGLMCASQRGLAPRSDHAPVGLPTLTPLICATNALTSACSRPQSLCETQRFQSMLVSGSPQRTASGVGGVKVLYDLHGLPHQESASFRFLGALARSGGAVMLARRPAEYHAERSDQSLAGSQFLMSATMFAPGYRRRRASATPHLSGRGTACICCPLRRTDSGAPRARSRRGSGVGRLQRGCHRAGRRWRRSPILSAIN</sequence>
<feature type="compositionally biased region" description="Basic residues" evidence="1">
    <location>
        <begin position="717"/>
        <end position="728"/>
    </location>
</feature>
<comment type="caution">
    <text evidence="2">The sequence shown here is derived from an EMBL/GenBank/DDBJ whole genome shotgun (WGS) entry which is preliminary data.</text>
</comment>
<feature type="compositionally biased region" description="Gly residues" evidence="1">
    <location>
        <begin position="508"/>
        <end position="518"/>
    </location>
</feature>
<organism evidence="2 3">
    <name type="scientific">Channa striata</name>
    <name type="common">Snakehead murrel</name>
    <name type="synonym">Ophicephalus striatus</name>
    <dbReference type="NCBI Taxonomy" id="64152"/>
    <lineage>
        <taxon>Eukaryota</taxon>
        <taxon>Metazoa</taxon>
        <taxon>Chordata</taxon>
        <taxon>Craniata</taxon>
        <taxon>Vertebrata</taxon>
        <taxon>Euteleostomi</taxon>
        <taxon>Actinopterygii</taxon>
        <taxon>Neopterygii</taxon>
        <taxon>Teleostei</taxon>
        <taxon>Neoteleostei</taxon>
        <taxon>Acanthomorphata</taxon>
        <taxon>Anabantaria</taxon>
        <taxon>Anabantiformes</taxon>
        <taxon>Channoidei</taxon>
        <taxon>Channidae</taxon>
        <taxon>Channa</taxon>
    </lineage>
</organism>
<protein>
    <submittedName>
        <fullName evidence="2">Uncharacterized protein</fullName>
    </submittedName>
</protein>
<feature type="compositionally biased region" description="Basic residues" evidence="1">
    <location>
        <begin position="430"/>
        <end position="439"/>
    </location>
</feature>
<keyword evidence="3" id="KW-1185">Reference proteome</keyword>
<feature type="compositionally biased region" description="Basic and acidic residues" evidence="1">
    <location>
        <begin position="477"/>
        <end position="487"/>
    </location>
</feature>
<reference evidence="2" key="1">
    <citation type="submission" date="2023-07" db="EMBL/GenBank/DDBJ databases">
        <title>Chromosome-level Genome Assembly of Striped Snakehead (Channa striata).</title>
        <authorList>
            <person name="Liu H."/>
        </authorList>
    </citation>
    <scope>NUCLEOTIDE SEQUENCE</scope>
    <source>
        <strain evidence="2">Gz</strain>
        <tissue evidence="2">Muscle</tissue>
    </source>
</reference>
<name>A0AA88IGZ1_CHASR</name>
<feature type="compositionally biased region" description="Basic and acidic residues" evidence="1">
    <location>
        <begin position="125"/>
        <end position="163"/>
    </location>
</feature>